<dbReference type="CDD" id="cd20335">
    <property type="entry name" value="BRcat_RBR"/>
    <property type="match status" value="1"/>
</dbReference>
<evidence type="ECO:0000313" key="3">
    <source>
        <dbReference type="Proteomes" id="UP000284841"/>
    </source>
</evidence>
<protein>
    <recommendedName>
        <fullName evidence="4">Zn-finger containing protein</fullName>
    </recommendedName>
</protein>
<dbReference type="AlphaFoldDB" id="A0A415E8X3"/>
<feature type="transmembrane region" description="Helical" evidence="1">
    <location>
        <begin position="48"/>
        <end position="65"/>
    </location>
</feature>
<keyword evidence="1" id="KW-0472">Membrane</keyword>
<evidence type="ECO:0008006" key="4">
    <source>
        <dbReference type="Google" id="ProtNLM"/>
    </source>
</evidence>
<keyword evidence="1" id="KW-0812">Transmembrane</keyword>
<accession>A0A415E8X3</accession>
<dbReference type="STRING" id="1776384.GCA_900086585_03441"/>
<keyword evidence="1" id="KW-1133">Transmembrane helix</keyword>
<dbReference type="EMBL" id="QRMS01000001">
    <property type="protein sequence ID" value="RHJ90045.1"/>
    <property type="molecule type" value="Genomic_DNA"/>
</dbReference>
<comment type="caution">
    <text evidence="2">The sequence shown here is derived from an EMBL/GenBank/DDBJ whole genome shotgun (WGS) entry which is preliminary data.</text>
</comment>
<evidence type="ECO:0000313" key="2">
    <source>
        <dbReference type="EMBL" id="RHJ90045.1"/>
    </source>
</evidence>
<dbReference type="OrthoDB" id="3174166at2"/>
<sequence>MNGFKYKLYRFMQGRRGLDNLGRFLIMAAMILMIVSMFLIKFPAVYRVAYYIGVFSFIYAYFRAFSRNIYKREMENNKYLALKYKITKGKTLKQWRYERKIYTFFKCPGCGQKMRAPKGKGSIKVTCHQCGNEFQKRV</sequence>
<evidence type="ECO:0000256" key="1">
    <source>
        <dbReference type="SAM" id="Phobius"/>
    </source>
</evidence>
<gene>
    <name evidence="2" type="ORF">DW099_05710</name>
</gene>
<dbReference type="GeneID" id="83005739"/>
<keyword evidence="3" id="KW-1185">Reference proteome</keyword>
<reference evidence="2 3" key="1">
    <citation type="submission" date="2018-08" db="EMBL/GenBank/DDBJ databases">
        <title>A genome reference for cultivated species of the human gut microbiota.</title>
        <authorList>
            <person name="Zou Y."/>
            <person name="Xue W."/>
            <person name="Luo G."/>
        </authorList>
    </citation>
    <scope>NUCLEOTIDE SEQUENCE [LARGE SCALE GENOMIC DNA]</scope>
    <source>
        <strain evidence="2 3">AM07-24</strain>
    </source>
</reference>
<dbReference type="RefSeq" id="WP_067541225.1">
    <property type="nucleotide sequence ID" value="NZ_AP025567.1"/>
</dbReference>
<feature type="transmembrane region" description="Helical" evidence="1">
    <location>
        <begin position="21"/>
        <end position="42"/>
    </location>
</feature>
<organism evidence="2 3">
    <name type="scientific">Emergencia timonensis</name>
    <dbReference type="NCBI Taxonomy" id="1776384"/>
    <lineage>
        <taxon>Bacteria</taxon>
        <taxon>Bacillati</taxon>
        <taxon>Bacillota</taxon>
        <taxon>Clostridia</taxon>
        <taxon>Peptostreptococcales</taxon>
        <taxon>Anaerovoracaceae</taxon>
        <taxon>Emergencia</taxon>
    </lineage>
</organism>
<dbReference type="Proteomes" id="UP000284841">
    <property type="component" value="Unassembled WGS sequence"/>
</dbReference>
<proteinExistence type="predicted"/>
<name>A0A415E8X3_9FIRM</name>